<evidence type="ECO:0000313" key="3">
    <source>
        <dbReference type="Proteomes" id="UP000298663"/>
    </source>
</evidence>
<name>A0A4U5MLP1_STECR</name>
<reference evidence="2 3" key="2">
    <citation type="journal article" date="2019" name="G3 (Bethesda)">
        <title>Hybrid Assembly of the Genome of the Entomopathogenic Nematode Steinernema carpocapsae Identifies the X-Chromosome.</title>
        <authorList>
            <person name="Serra L."/>
            <person name="Macchietto M."/>
            <person name="Macias-Munoz A."/>
            <person name="McGill C.J."/>
            <person name="Rodriguez I.M."/>
            <person name="Rodriguez B."/>
            <person name="Murad R."/>
            <person name="Mortazavi A."/>
        </authorList>
    </citation>
    <scope>NUCLEOTIDE SEQUENCE [LARGE SCALE GENOMIC DNA]</scope>
    <source>
        <strain evidence="2 3">ALL</strain>
    </source>
</reference>
<dbReference type="Proteomes" id="UP000298663">
    <property type="component" value="Unassembled WGS sequence"/>
</dbReference>
<accession>A0A4U5MLP1</accession>
<evidence type="ECO:0000256" key="1">
    <source>
        <dbReference type="SAM" id="MobiDB-lite"/>
    </source>
</evidence>
<sequence>MEAGCSKNDNTNPERFGFSTTSHEIERLTRCVGSDQVGDVVLRGRWRAGREDNCSRAEEREDSQLLCLLKACSDIDTIPSQYLIPILNLQIQPIISEASDVESGRQQNPFPDTHVHRNLSFPTEP</sequence>
<protein>
    <submittedName>
        <fullName evidence="2">Uncharacterized protein</fullName>
    </submittedName>
</protein>
<feature type="region of interest" description="Disordered" evidence="1">
    <location>
        <begin position="100"/>
        <end position="125"/>
    </location>
</feature>
<keyword evidence="3" id="KW-1185">Reference proteome</keyword>
<evidence type="ECO:0000313" key="2">
    <source>
        <dbReference type="EMBL" id="TKR70390.1"/>
    </source>
</evidence>
<gene>
    <name evidence="2" type="ORF">L596_022424</name>
</gene>
<dbReference type="EMBL" id="AZBU02000007">
    <property type="protein sequence ID" value="TKR70390.1"/>
    <property type="molecule type" value="Genomic_DNA"/>
</dbReference>
<organism evidence="2 3">
    <name type="scientific">Steinernema carpocapsae</name>
    <name type="common">Entomopathogenic nematode</name>
    <dbReference type="NCBI Taxonomy" id="34508"/>
    <lineage>
        <taxon>Eukaryota</taxon>
        <taxon>Metazoa</taxon>
        <taxon>Ecdysozoa</taxon>
        <taxon>Nematoda</taxon>
        <taxon>Chromadorea</taxon>
        <taxon>Rhabditida</taxon>
        <taxon>Tylenchina</taxon>
        <taxon>Panagrolaimomorpha</taxon>
        <taxon>Strongyloidoidea</taxon>
        <taxon>Steinernematidae</taxon>
        <taxon>Steinernema</taxon>
    </lineage>
</organism>
<proteinExistence type="predicted"/>
<reference evidence="2 3" key="1">
    <citation type="journal article" date="2015" name="Genome Biol.">
        <title>Comparative genomics of Steinernema reveals deeply conserved gene regulatory networks.</title>
        <authorList>
            <person name="Dillman A.R."/>
            <person name="Macchietto M."/>
            <person name="Porter C.F."/>
            <person name="Rogers A."/>
            <person name="Williams B."/>
            <person name="Antoshechkin I."/>
            <person name="Lee M.M."/>
            <person name="Goodwin Z."/>
            <person name="Lu X."/>
            <person name="Lewis E.E."/>
            <person name="Goodrich-Blair H."/>
            <person name="Stock S.P."/>
            <person name="Adams B.J."/>
            <person name="Sternberg P.W."/>
            <person name="Mortazavi A."/>
        </authorList>
    </citation>
    <scope>NUCLEOTIDE SEQUENCE [LARGE SCALE GENOMIC DNA]</scope>
    <source>
        <strain evidence="2 3">ALL</strain>
    </source>
</reference>
<comment type="caution">
    <text evidence="2">The sequence shown here is derived from an EMBL/GenBank/DDBJ whole genome shotgun (WGS) entry which is preliminary data.</text>
</comment>
<dbReference type="AlphaFoldDB" id="A0A4U5MLP1"/>